<feature type="transmembrane region" description="Helical" evidence="2">
    <location>
        <begin position="112"/>
        <end position="129"/>
    </location>
</feature>
<evidence type="ECO:0000313" key="6">
    <source>
        <dbReference type="EMBL" id="WMD17042.1"/>
    </source>
</evidence>
<feature type="transmembrane region" description="Helical" evidence="2">
    <location>
        <begin position="21"/>
        <end position="39"/>
    </location>
</feature>
<dbReference type="KEGG" id="bprl:CL2_23600"/>
<dbReference type="Proteomes" id="UP000095553">
    <property type="component" value="Unassembled WGS sequence"/>
</dbReference>
<dbReference type="EMBL" id="JAAITB010000004">
    <property type="protein sequence ID" value="NSJ78486.1"/>
    <property type="molecule type" value="Genomic_DNA"/>
</dbReference>
<evidence type="ECO:0000313" key="3">
    <source>
        <dbReference type="EMBL" id="CBL39219.1"/>
    </source>
</evidence>
<reference evidence="6" key="6">
    <citation type="submission" date="2023-08" db="EMBL/GenBank/DDBJ databases">
        <title>Complete Genome Sequences of butyrate producing Anaerostipes hadrus strains BA1 and GIF7 isolated from the terminal ileum of a healthy lean male.</title>
        <authorList>
            <person name="Low A."/>
            <person name="Sheludchenko M."/>
            <person name="Cheng H.E."/>
            <person name="Koh X.Q."/>
            <person name="Lee J."/>
        </authorList>
    </citation>
    <scope>NUCLEOTIDE SEQUENCE</scope>
    <source>
        <strain evidence="6">BA1</strain>
    </source>
</reference>
<dbReference type="Proteomes" id="UP001243496">
    <property type="component" value="Chromosome"/>
</dbReference>
<dbReference type="EMBL" id="CP132968">
    <property type="protein sequence ID" value="WMD17042.1"/>
    <property type="molecule type" value="Genomic_DNA"/>
</dbReference>
<reference evidence="4 8" key="3">
    <citation type="submission" date="2015-09" db="EMBL/GenBank/DDBJ databases">
        <authorList>
            <consortium name="Pathogen Informatics"/>
        </authorList>
    </citation>
    <scope>NUCLEOTIDE SEQUENCE [LARGE SCALE GENOMIC DNA]</scope>
    <source>
        <strain evidence="4 8">2789STDY5834959</strain>
    </source>
</reference>
<keyword evidence="2" id="KW-1133">Transmembrane helix</keyword>
<accession>D4MV03</accession>
<feature type="transmembrane region" description="Helical" evidence="2">
    <location>
        <begin position="136"/>
        <end position="155"/>
    </location>
</feature>
<feature type="region of interest" description="Disordered" evidence="1">
    <location>
        <begin position="311"/>
        <end position="332"/>
    </location>
</feature>
<dbReference type="Proteomes" id="UP000008960">
    <property type="component" value="Chromosome"/>
</dbReference>
<feature type="transmembrane region" description="Helical" evidence="2">
    <location>
        <begin position="88"/>
        <end position="106"/>
    </location>
</feature>
<evidence type="ECO:0000313" key="4">
    <source>
        <dbReference type="EMBL" id="CUM75123.1"/>
    </source>
</evidence>
<dbReference type="Proteomes" id="UP001644750">
    <property type="component" value="Unassembled WGS sequence"/>
</dbReference>
<sequence>MEKLLIYRERFLKFLTARGRYIQSGMRFLGGTVLFYVLGELFGYTETFSQPFFIFMMGVISVFIPISALSLIFYVVIFLELLHVSLEVTLFFALVVVLYFLVYQRVFPETRIYLMMVPIFFYFQLPACLPIFVGMFCGIAGLPAILMGTVIYYLSNILQQTMNQLASGSAHGKVYSLIAARAIDNKDLLLYFVVFCLVTALVTAIRKRGAAHGWNISILAGGVVYLICMFIGGYLVNNEINITSQIGTIIGSIAIALIIQFLYNVIDYTREETFEFEDEEYYYYVRAIPKVTVEEEEFNVTQITVPSHRFSLKRKEHKQEHKEQDKEKGEEI</sequence>
<feature type="transmembrane region" description="Helical" evidence="2">
    <location>
        <begin position="51"/>
        <end position="76"/>
    </location>
</feature>
<feature type="transmembrane region" description="Helical" evidence="2">
    <location>
        <begin position="217"/>
        <end position="236"/>
    </location>
</feature>
<evidence type="ECO:0000313" key="7">
    <source>
        <dbReference type="Proteomes" id="UP000008960"/>
    </source>
</evidence>
<reference evidence="5" key="5">
    <citation type="submission" date="2020-02" db="EMBL/GenBank/DDBJ databases">
        <authorList>
            <person name="Littmann E."/>
            <person name="Sorbara M."/>
        </authorList>
    </citation>
    <scope>NUCLEOTIDE SEQUENCE</scope>
    <source>
        <strain evidence="5">MSK.14.57</strain>
    </source>
</reference>
<dbReference type="GeneID" id="92740291"/>
<evidence type="ECO:0000256" key="1">
    <source>
        <dbReference type="SAM" id="MobiDB-lite"/>
    </source>
</evidence>
<dbReference type="EMBL" id="FP929061">
    <property type="protein sequence ID" value="CBL39219.1"/>
    <property type="molecule type" value="Genomic_DNA"/>
</dbReference>
<feature type="compositionally biased region" description="Basic and acidic residues" evidence="1">
    <location>
        <begin position="317"/>
        <end position="332"/>
    </location>
</feature>
<dbReference type="EMBL" id="CYXY01000002">
    <property type="protein sequence ID" value="CUM75123.1"/>
    <property type="molecule type" value="Genomic_DNA"/>
</dbReference>
<dbReference type="AlphaFoldDB" id="D4MV03"/>
<keyword evidence="9" id="KW-1185">Reference proteome</keyword>
<reference evidence="5 9" key="4">
    <citation type="journal article" date="2020" name="Cell Host Microbe">
        <title>Functional and Genomic Variation between Human-Derived Isolates of Lachnospiraceae Reveals Inter- and Intra-Species Diversity.</title>
        <authorList>
            <person name="Sorbara M.T."/>
            <person name="Littmann E.R."/>
            <person name="Fontana E."/>
            <person name="Moody T.U."/>
            <person name="Kohout C.E."/>
            <person name="Gjonbalaj M."/>
            <person name="Eaton V."/>
            <person name="Seok R."/>
            <person name="Leiner I.M."/>
            <person name="Pamer E.G."/>
        </authorList>
    </citation>
    <scope>NUCLEOTIDE SEQUENCE [LARGE SCALE GENOMIC DNA]</scope>
    <source>
        <strain evidence="5 9">MSK.14.57</strain>
    </source>
</reference>
<feature type="transmembrane region" description="Helical" evidence="2">
    <location>
        <begin position="242"/>
        <end position="263"/>
    </location>
</feature>
<reference evidence="3 7" key="2">
    <citation type="submission" date="2010-03" db="EMBL/GenBank/DDBJ databases">
        <authorList>
            <person name="Pajon A."/>
        </authorList>
    </citation>
    <scope>NUCLEOTIDE SEQUENCE [LARGE SCALE GENOMIC DNA]</scope>
    <source>
        <strain evidence="3 7">SSC/2</strain>
    </source>
</reference>
<feature type="transmembrane region" description="Helical" evidence="2">
    <location>
        <begin position="188"/>
        <end position="205"/>
    </location>
</feature>
<evidence type="ECO:0000313" key="9">
    <source>
        <dbReference type="Proteomes" id="UP001644750"/>
    </source>
</evidence>
<dbReference type="RefSeq" id="WP_008394154.1">
    <property type="nucleotide sequence ID" value="NC_021016.1"/>
</dbReference>
<evidence type="ECO:0000313" key="8">
    <source>
        <dbReference type="Proteomes" id="UP000095553"/>
    </source>
</evidence>
<reference evidence="3 7" key="1">
    <citation type="submission" date="2010-03" db="EMBL/GenBank/DDBJ databases">
        <title>The genome sequence of Clostridiales sp. SSC/2.</title>
        <authorList>
            <consortium name="metaHIT consortium -- http://www.metahit.eu/"/>
            <person name="Pajon A."/>
            <person name="Turner K."/>
            <person name="Parkhill J."/>
            <person name="Duncan S."/>
            <person name="Flint H."/>
        </authorList>
    </citation>
    <scope>NUCLEOTIDE SEQUENCE [LARGE SCALE GENOMIC DNA]</scope>
    <source>
        <strain evidence="3 7">SSC/2</strain>
    </source>
</reference>
<proteinExistence type="predicted"/>
<keyword evidence="2" id="KW-0812">Transmembrane</keyword>
<dbReference type="PATRIC" id="fig|245018.3.peg.2647"/>
<name>D4MV03_ANAHA</name>
<protein>
    <submittedName>
        <fullName evidence="3">Uncharacterized protein</fullName>
    </submittedName>
</protein>
<evidence type="ECO:0000256" key="2">
    <source>
        <dbReference type="SAM" id="Phobius"/>
    </source>
</evidence>
<keyword evidence="2" id="KW-0472">Membrane</keyword>
<gene>
    <name evidence="3" type="ORF">CL2_23600</name>
    <name evidence="4" type="ORF">ERS852571_00381</name>
    <name evidence="5" type="ORF">G5A72_02545</name>
    <name evidence="6" type="ORF">RBI15_02760</name>
</gene>
<organism evidence="3 7">
    <name type="scientific">Anaerostipes hadrus</name>
    <dbReference type="NCBI Taxonomy" id="649756"/>
    <lineage>
        <taxon>Bacteria</taxon>
        <taxon>Bacillati</taxon>
        <taxon>Bacillota</taxon>
        <taxon>Clostridia</taxon>
        <taxon>Lachnospirales</taxon>
        <taxon>Lachnospiraceae</taxon>
        <taxon>Anaerostipes</taxon>
    </lineage>
</organism>
<evidence type="ECO:0000313" key="5">
    <source>
        <dbReference type="EMBL" id="NSJ78486.1"/>
    </source>
</evidence>